<gene>
    <name evidence="3" type="ORF">BXY39_2481</name>
</gene>
<keyword evidence="1" id="KW-0460">Magnesium</keyword>
<dbReference type="Gene3D" id="3.90.550.10">
    <property type="entry name" value="Spore Coat Polysaccharide Biosynthesis Protein SpsA, Chain A"/>
    <property type="match status" value="1"/>
</dbReference>
<evidence type="ECO:0000259" key="2">
    <source>
        <dbReference type="Pfam" id="PF12804"/>
    </source>
</evidence>
<keyword evidence="4" id="KW-1185">Reference proteome</keyword>
<comment type="caution">
    <text evidence="3">The sequence shown here is derived from an EMBL/GenBank/DDBJ whole genome shotgun (WGS) entry which is preliminary data.</text>
</comment>
<keyword evidence="3" id="KW-0808">Transferase</keyword>
<name>A0A3M0C974_9PROT</name>
<reference evidence="3 4" key="1">
    <citation type="submission" date="2018-10" db="EMBL/GenBank/DDBJ databases">
        <title>Genomic Encyclopedia of Archaeal and Bacterial Type Strains, Phase II (KMG-II): from individual species to whole genera.</title>
        <authorList>
            <person name="Goeker M."/>
        </authorList>
    </citation>
    <scope>NUCLEOTIDE SEQUENCE [LARGE SCALE GENOMIC DNA]</scope>
    <source>
        <strain evidence="3 4">DSM 25217</strain>
    </source>
</reference>
<dbReference type="InterPro" id="IPR025877">
    <property type="entry name" value="MobA-like_NTP_Trfase"/>
</dbReference>
<evidence type="ECO:0000256" key="1">
    <source>
        <dbReference type="ARBA" id="ARBA00022842"/>
    </source>
</evidence>
<sequence>MTCTRKTPALPGLLLAAGLSRRMGDINKLLLPVDGTAMVRRTADTLLSAGVSPLIAVTGPGAGDIRAALSGLAVTFAVNADPENGMAGSIRAGLRQLASATGTNDATHVLIALADMPYVRAATIGTLIAVAYRHTDQGIIVPSYGNRRGNPVLWHRRYFSKLAALEGDRGGRSLMTDHADQVLMKDCNDPGIHMDVDTAADATRLGLIRT</sequence>
<dbReference type="PANTHER" id="PTHR43777">
    <property type="entry name" value="MOLYBDENUM COFACTOR CYTIDYLYLTRANSFERASE"/>
    <property type="match status" value="1"/>
</dbReference>
<dbReference type="Pfam" id="PF12804">
    <property type="entry name" value="NTP_transf_3"/>
    <property type="match status" value="1"/>
</dbReference>
<protein>
    <submittedName>
        <fullName evidence="3">Molybdenum cofactor cytidylyltransferase</fullName>
    </submittedName>
</protein>
<evidence type="ECO:0000313" key="3">
    <source>
        <dbReference type="EMBL" id="RMB04910.1"/>
    </source>
</evidence>
<organism evidence="3 4">
    <name type="scientific">Eilatimonas milleporae</name>
    <dbReference type="NCBI Taxonomy" id="911205"/>
    <lineage>
        <taxon>Bacteria</taxon>
        <taxon>Pseudomonadati</taxon>
        <taxon>Pseudomonadota</taxon>
        <taxon>Alphaproteobacteria</taxon>
        <taxon>Kordiimonadales</taxon>
        <taxon>Kordiimonadaceae</taxon>
        <taxon>Eilatimonas</taxon>
    </lineage>
</organism>
<proteinExistence type="predicted"/>
<dbReference type="EMBL" id="REFR01000012">
    <property type="protein sequence ID" value="RMB04910.1"/>
    <property type="molecule type" value="Genomic_DNA"/>
</dbReference>
<dbReference type="GO" id="GO:0016779">
    <property type="term" value="F:nucleotidyltransferase activity"/>
    <property type="evidence" value="ECO:0007669"/>
    <property type="project" value="UniProtKB-KW"/>
</dbReference>
<dbReference type="OrthoDB" id="9779263at2"/>
<accession>A0A3M0C974</accession>
<evidence type="ECO:0000313" key="4">
    <source>
        <dbReference type="Proteomes" id="UP000271227"/>
    </source>
</evidence>
<dbReference type="SUPFAM" id="SSF53448">
    <property type="entry name" value="Nucleotide-diphospho-sugar transferases"/>
    <property type="match status" value="1"/>
</dbReference>
<dbReference type="InParanoid" id="A0A3M0C974"/>
<feature type="domain" description="MobA-like NTP transferase" evidence="2">
    <location>
        <begin position="12"/>
        <end position="180"/>
    </location>
</feature>
<dbReference type="PANTHER" id="PTHR43777:SF1">
    <property type="entry name" value="MOLYBDENUM COFACTOR CYTIDYLYLTRANSFERASE"/>
    <property type="match status" value="1"/>
</dbReference>
<dbReference type="AlphaFoldDB" id="A0A3M0C974"/>
<dbReference type="Proteomes" id="UP000271227">
    <property type="component" value="Unassembled WGS sequence"/>
</dbReference>
<dbReference type="RefSeq" id="WP_121939163.1">
    <property type="nucleotide sequence ID" value="NZ_REFR01000012.1"/>
</dbReference>
<dbReference type="CDD" id="cd04182">
    <property type="entry name" value="GT_2_like_f"/>
    <property type="match status" value="1"/>
</dbReference>
<keyword evidence="3" id="KW-0548">Nucleotidyltransferase</keyword>
<dbReference type="InterPro" id="IPR029044">
    <property type="entry name" value="Nucleotide-diphossugar_trans"/>
</dbReference>